<gene>
    <name evidence="4" type="ORF">GCM10007100_13780</name>
</gene>
<reference evidence="4" key="1">
    <citation type="journal article" date="2014" name="Int. J. Syst. Evol. Microbiol.">
        <title>Complete genome sequence of Corynebacterium casei LMG S-19264T (=DSM 44701T), isolated from a smear-ripened cheese.</title>
        <authorList>
            <consortium name="US DOE Joint Genome Institute (JGI-PGF)"/>
            <person name="Walter F."/>
            <person name="Albersmeier A."/>
            <person name="Kalinowski J."/>
            <person name="Ruckert C."/>
        </authorList>
    </citation>
    <scope>NUCLEOTIDE SEQUENCE</scope>
    <source>
        <strain evidence="4">KCTC 12988</strain>
    </source>
</reference>
<feature type="signal peptide" evidence="2">
    <location>
        <begin position="1"/>
        <end position="24"/>
    </location>
</feature>
<dbReference type="Proteomes" id="UP000644507">
    <property type="component" value="Unassembled WGS sequence"/>
</dbReference>
<evidence type="ECO:0000256" key="1">
    <source>
        <dbReference type="SAM" id="MobiDB-lite"/>
    </source>
</evidence>
<reference evidence="4" key="2">
    <citation type="submission" date="2020-09" db="EMBL/GenBank/DDBJ databases">
        <authorList>
            <person name="Sun Q."/>
            <person name="Kim S."/>
        </authorList>
    </citation>
    <scope>NUCLEOTIDE SEQUENCE</scope>
    <source>
        <strain evidence="4">KCTC 12988</strain>
    </source>
</reference>
<name>A0A918WJN9_9BACT</name>
<dbReference type="InterPro" id="IPR017850">
    <property type="entry name" value="Alkaline_phosphatase_core_sf"/>
</dbReference>
<proteinExistence type="predicted"/>
<dbReference type="PANTHER" id="PTHR43108:SF6">
    <property type="entry name" value="N-SULPHOGLUCOSAMINE SULPHOHYDROLASE"/>
    <property type="match status" value="1"/>
</dbReference>
<comment type="caution">
    <text evidence="4">The sequence shown here is derived from an EMBL/GenBank/DDBJ whole genome shotgun (WGS) entry which is preliminary data.</text>
</comment>
<evidence type="ECO:0000313" key="5">
    <source>
        <dbReference type="Proteomes" id="UP000644507"/>
    </source>
</evidence>
<dbReference type="PANTHER" id="PTHR43108">
    <property type="entry name" value="N-ACETYLGLUCOSAMINE-6-SULFATASE FAMILY MEMBER"/>
    <property type="match status" value="1"/>
</dbReference>
<feature type="chain" id="PRO_5037022353" description="Sulfatase N-terminal domain-containing protein" evidence="2">
    <location>
        <begin position="25"/>
        <end position="778"/>
    </location>
</feature>
<organism evidence="4 5">
    <name type="scientific">Roseibacillus persicicus</name>
    <dbReference type="NCBI Taxonomy" id="454148"/>
    <lineage>
        <taxon>Bacteria</taxon>
        <taxon>Pseudomonadati</taxon>
        <taxon>Verrucomicrobiota</taxon>
        <taxon>Verrucomicrobiia</taxon>
        <taxon>Verrucomicrobiales</taxon>
        <taxon>Verrucomicrobiaceae</taxon>
        <taxon>Roseibacillus</taxon>
    </lineage>
</organism>
<dbReference type="CDD" id="cd16031">
    <property type="entry name" value="G6S_like"/>
    <property type="match status" value="1"/>
</dbReference>
<feature type="domain" description="Sulfatase N-terminal" evidence="3">
    <location>
        <begin position="210"/>
        <end position="541"/>
    </location>
</feature>
<protein>
    <recommendedName>
        <fullName evidence="3">Sulfatase N-terminal domain-containing protein</fullName>
    </recommendedName>
</protein>
<sequence length="778" mass="85246">MIRTFTILLPLLFSLSSGYGQVVASTDFTNRTVAGKVASNLTWTLDGVADPGDLTWTPTTPQNSSSSTAVLFDTNDAAHHFAPQRNIDNQGAWSVSIPLVPTVPEIEINEVALGWQHFNNSGNFQTADRSADWTATVEGSAAGLVASTTATGVSGLAGNTVLRFPSTLILDDSQTYTLTIHVVGTNFPAVGNNTALTRISIGKTETDTRPNILFLMADDQRFDTLGCYGHPVVKTPVIDSLAERGVRFANAFVTTPICAASRASVLTGVTERTHGYTFGQPSVPAQLDALTYPKLLRQAGYRTGFIGKYGVSFATSAANHFDSVQQVAGYATSTPYFIQQPDGTYRHSTDVCADKAIEFIEEQSSGQPFCLSISFNAPHARDGATVAEESYPWPSSADGLYLTEELPDQGLNESWFANQPAFVRNSISRNRFNWRWNTPEKFDSHMRAHLRMITGIDTAIGNILTTLENEGLADNTIVVYTADNGLFLGARGFAGKWNHYEQSLRVPLVICDPRLPENRQGRVEPAIALNIDFAPTFLEWAEQAPSDHCQGISLAPIVEGRSAITRADFFCEHHMDNASIPKWRGVRDQRYVYADYYEEGYEYLHDIQADPGQWVNLALDVNYQEVLQQMRNRSATYQAVLQTRASVANNEVLVLDSEPDGLLDFWELNTFGNLNQNSHDDPDGDGFDNRSESLAGTAPNDATSRPIFTIHPNLQLTYAPYTPGRTLELQHSVNLASDGWTNLSSPANYDGTAVTFAPSGESEPAQFFRIQISDSLAP</sequence>
<dbReference type="Pfam" id="PF00884">
    <property type="entry name" value="Sulfatase"/>
    <property type="match status" value="1"/>
</dbReference>
<dbReference type="AlphaFoldDB" id="A0A918WJN9"/>
<dbReference type="InterPro" id="IPR000917">
    <property type="entry name" value="Sulfatase_N"/>
</dbReference>
<dbReference type="SUPFAM" id="SSF53649">
    <property type="entry name" value="Alkaline phosphatase-like"/>
    <property type="match status" value="1"/>
</dbReference>
<evidence type="ECO:0000259" key="3">
    <source>
        <dbReference type="Pfam" id="PF00884"/>
    </source>
</evidence>
<keyword evidence="5" id="KW-1185">Reference proteome</keyword>
<dbReference type="RefSeq" id="WP_189568747.1">
    <property type="nucleotide sequence ID" value="NZ_BMXI01000004.1"/>
</dbReference>
<evidence type="ECO:0000313" key="4">
    <source>
        <dbReference type="EMBL" id="GHC49048.1"/>
    </source>
</evidence>
<dbReference type="EMBL" id="BMXI01000004">
    <property type="protein sequence ID" value="GHC49048.1"/>
    <property type="molecule type" value="Genomic_DNA"/>
</dbReference>
<evidence type="ECO:0000256" key="2">
    <source>
        <dbReference type="SAM" id="SignalP"/>
    </source>
</evidence>
<accession>A0A918WJN9</accession>
<dbReference type="Gene3D" id="3.40.720.10">
    <property type="entry name" value="Alkaline Phosphatase, subunit A"/>
    <property type="match status" value="1"/>
</dbReference>
<keyword evidence="2" id="KW-0732">Signal</keyword>
<feature type="region of interest" description="Disordered" evidence="1">
    <location>
        <begin position="676"/>
        <end position="704"/>
    </location>
</feature>